<proteinExistence type="predicted"/>
<evidence type="ECO:0000313" key="5">
    <source>
        <dbReference type="Proteomes" id="UP001501752"/>
    </source>
</evidence>
<keyword evidence="2" id="KW-0012">Acyltransferase</keyword>
<dbReference type="InterPro" id="IPR000182">
    <property type="entry name" value="GNAT_dom"/>
</dbReference>
<sequence length="290" mass="31281">MTPRTTPTVTAVPTDTDDLLRWRTDDAPAGTASLRLYGSAGQAHLAALEIDVRPEDRRRGAATALLGAAVDAAREHGRRTVLAQAEAGSPADAFLAARGFRAVLTLLYARLPLADADPAAMEALVARPHPGYRLVSWVGTVPDALLETFTASRRAMDDMPMDDTDFGTVTWDTELVRTIAEKVAARGELLHTVAAVDESDGSIAGFTELVVPRSRTGDAQHYGTGVLPEHRRRGLAAWMKAESIRWALTEQPSLEGLLTDTARSNTGMRAVNDALGYRLTHTSVQYQLEL</sequence>
<dbReference type="SUPFAM" id="SSF55729">
    <property type="entry name" value="Acyl-CoA N-acyltransferases (Nat)"/>
    <property type="match status" value="2"/>
</dbReference>
<protein>
    <submittedName>
        <fullName evidence="4">GNAT family N-acetyltransferase</fullName>
    </submittedName>
</protein>
<accession>A0ABP9ENL4</accession>
<comment type="caution">
    <text evidence="4">The sequence shown here is derived from an EMBL/GenBank/DDBJ whole genome shotgun (WGS) entry which is preliminary data.</text>
</comment>
<gene>
    <name evidence="4" type="ORF">GCM10023235_73040</name>
</gene>
<dbReference type="Proteomes" id="UP001501752">
    <property type="component" value="Unassembled WGS sequence"/>
</dbReference>
<evidence type="ECO:0000256" key="1">
    <source>
        <dbReference type="ARBA" id="ARBA00022679"/>
    </source>
</evidence>
<dbReference type="EMBL" id="BAABIS010000001">
    <property type="protein sequence ID" value="GAA4881944.1"/>
    <property type="molecule type" value="Genomic_DNA"/>
</dbReference>
<evidence type="ECO:0000256" key="2">
    <source>
        <dbReference type="ARBA" id="ARBA00023315"/>
    </source>
</evidence>
<keyword evidence="5" id="KW-1185">Reference proteome</keyword>
<name>A0ABP9ENL4_9ACTN</name>
<organism evidence="4 5">
    <name type="scientific">Kitasatospora terrestris</name>
    <dbReference type="NCBI Taxonomy" id="258051"/>
    <lineage>
        <taxon>Bacteria</taxon>
        <taxon>Bacillati</taxon>
        <taxon>Actinomycetota</taxon>
        <taxon>Actinomycetes</taxon>
        <taxon>Kitasatosporales</taxon>
        <taxon>Streptomycetaceae</taxon>
        <taxon>Kitasatospora</taxon>
    </lineage>
</organism>
<evidence type="ECO:0000259" key="3">
    <source>
        <dbReference type="PROSITE" id="PS51186"/>
    </source>
</evidence>
<feature type="domain" description="N-acetyltransferase" evidence="3">
    <location>
        <begin position="1"/>
        <end position="118"/>
    </location>
</feature>
<dbReference type="PANTHER" id="PTHR43877">
    <property type="entry name" value="AMINOALKYLPHOSPHONATE N-ACETYLTRANSFERASE-RELATED-RELATED"/>
    <property type="match status" value="1"/>
</dbReference>
<dbReference type="InterPro" id="IPR016181">
    <property type="entry name" value="Acyl_CoA_acyltransferase"/>
</dbReference>
<dbReference type="PROSITE" id="PS51186">
    <property type="entry name" value="GNAT"/>
    <property type="match status" value="2"/>
</dbReference>
<evidence type="ECO:0000313" key="4">
    <source>
        <dbReference type="EMBL" id="GAA4881944.1"/>
    </source>
</evidence>
<dbReference type="Gene3D" id="3.40.630.30">
    <property type="match status" value="1"/>
</dbReference>
<dbReference type="Pfam" id="PF00583">
    <property type="entry name" value="Acetyltransf_1"/>
    <property type="match status" value="2"/>
</dbReference>
<dbReference type="PANTHER" id="PTHR43877:SF1">
    <property type="entry name" value="ACETYLTRANSFERASE"/>
    <property type="match status" value="1"/>
</dbReference>
<feature type="domain" description="N-acetyltransferase" evidence="3">
    <location>
        <begin position="144"/>
        <end position="290"/>
    </location>
</feature>
<dbReference type="RefSeq" id="WP_425559738.1">
    <property type="nucleotide sequence ID" value="NZ_BAABIS010000001.1"/>
</dbReference>
<dbReference type="CDD" id="cd04301">
    <property type="entry name" value="NAT_SF"/>
    <property type="match status" value="1"/>
</dbReference>
<keyword evidence="1" id="KW-0808">Transferase</keyword>
<dbReference type="InterPro" id="IPR050832">
    <property type="entry name" value="Bact_Acetyltransf"/>
</dbReference>
<reference evidence="5" key="1">
    <citation type="journal article" date="2019" name="Int. J. Syst. Evol. Microbiol.">
        <title>The Global Catalogue of Microorganisms (GCM) 10K type strain sequencing project: providing services to taxonomists for standard genome sequencing and annotation.</title>
        <authorList>
            <consortium name="The Broad Institute Genomics Platform"/>
            <consortium name="The Broad Institute Genome Sequencing Center for Infectious Disease"/>
            <person name="Wu L."/>
            <person name="Ma J."/>
        </authorList>
    </citation>
    <scope>NUCLEOTIDE SEQUENCE [LARGE SCALE GENOMIC DNA]</scope>
    <source>
        <strain evidence="5">JCM 13006</strain>
    </source>
</reference>